<dbReference type="EMBL" id="BK015430">
    <property type="protein sequence ID" value="DAE06200.1"/>
    <property type="molecule type" value="Genomic_DNA"/>
</dbReference>
<sequence length="30" mass="3442">MVTSLRRHTHDHFSPAEYLVLSDAVELTDT</sequence>
<evidence type="ECO:0000313" key="1">
    <source>
        <dbReference type="EMBL" id="DAE06200.1"/>
    </source>
</evidence>
<name>A0A8S5PHM7_9CAUD</name>
<organism evidence="1">
    <name type="scientific">Siphoviridae sp. ctwIa5</name>
    <dbReference type="NCBI Taxonomy" id="2825729"/>
    <lineage>
        <taxon>Viruses</taxon>
        <taxon>Duplodnaviria</taxon>
        <taxon>Heunggongvirae</taxon>
        <taxon>Uroviricota</taxon>
        <taxon>Caudoviricetes</taxon>
    </lineage>
</organism>
<protein>
    <submittedName>
        <fullName evidence="1">Uncharacterized protein</fullName>
    </submittedName>
</protein>
<accession>A0A8S5PHM7</accession>
<proteinExistence type="predicted"/>
<reference evidence="1" key="1">
    <citation type="journal article" date="2021" name="Proc. Natl. Acad. Sci. U.S.A.">
        <title>A Catalog of Tens of Thousands of Viruses from Human Metagenomes Reveals Hidden Associations with Chronic Diseases.</title>
        <authorList>
            <person name="Tisza M.J."/>
            <person name="Buck C.B."/>
        </authorList>
    </citation>
    <scope>NUCLEOTIDE SEQUENCE</scope>
    <source>
        <strain evidence="1">CtwIa5</strain>
    </source>
</reference>